<feature type="domain" description="Response regulatory" evidence="2">
    <location>
        <begin position="9"/>
        <end position="119"/>
    </location>
</feature>
<dbReference type="Pfam" id="PF00072">
    <property type="entry name" value="Response_reg"/>
    <property type="match status" value="1"/>
</dbReference>
<feature type="modified residue" description="4-aspartylphosphate" evidence="1">
    <location>
        <position position="60"/>
    </location>
</feature>
<dbReference type="SMART" id="SM00448">
    <property type="entry name" value="REC"/>
    <property type="match status" value="1"/>
</dbReference>
<name>A0A919D9I0_9GAMM</name>
<protein>
    <submittedName>
        <fullName evidence="3">Response regulator</fullName>
    </submittedName>
</protein>
<reference evidence="3" key="2">
    <citation type="submission" date="2020-09" db="EMBL/GenBank/DDBJ databases">
        <authorList>
            <person name="Sun Q."/>
            <person name="Kim S."/>
        </authorList>
    </citation>
    <scope>NUCLEOTIDE SEQUENCE</scope>
    <source>
        <strain evidence="3">KCTC 32020</strain>
    </source>
</reference>
<dbReference type="InterPro" id="IPR011006">
    <property type="entry name" value="CheY-like_superfamily"/>
</dbReference>
<dbReference type="GO" id="GO:0000160">
    <property type="term" value="P:phosphorelay signal transduction system"/>
    <property type="evidence" value="ECO:0007669"/>
    <property type="project" value="InterPro"/>
</dbReference>
<dbReference type="RefSeq" id="WP_146475346.1">
    <property type="nucleotide sequence ID" value="NZ_BNCF01000001.1"/>
</dbReference>
<dbReference type="InterPro" id="IPR001789">
    <property type="entry name" value="Sig_transdc_resp-reg_receiver"/>
</dbReference>
<evidence type="ECO:0000313" key="4">
    <source>
        <dbReference type="Proteomes" id="UP000636453"/>
    </source>
</evidence>
<evidence type="ECO:0000259" key="2">
    <source>
        <dbReference type="PROSITE" id="PS50110"/>
    </source>
</evidence>
<dbReference type="AlphaFoldDB" id="A0A919D9I0"/>
<evidence type="ECO:0000313" key="3">
    <source>
        <dbReference type="EMBL" id="GHE25984.1"/>
    </source>
</evidence>
<comment type="caution">
    <text evidence="3">The sequence shown here is derived from an EMBL/GenBank/DDBJ whole genome shotgun (WGS) entry which is preliminary data.</text>
</comment>
<dbReference type="PROSITE" id="PS50110">
    <property type="entry name" value="RESPONSE_REGULATORY"/>
    <property type="match status" value="1"/>
</dbReference>
<accession>A0A919D9I0</accession>
<dbReference type="OrthoDB" id="582170at2"/>
<dbReference type="SUPFAM" id="SSF52172">
    <property type="entry name" value="CheY-like"/>
    <property type="match status" value="1"/>
</dbReference>
<reference evidence="3" key="1">
    <citation type="journal article" date="2014" name="Int. J. Syst. Evol. Microbiol.">
        <title>Complete genome sequence of Corynebacterium casei LMG S-19264T (=DSM 44701T), isolated from a smear-ripened cheese.</title>
        <authorList>
            <consortium name="US DOE Joint Genome Institute (JGI-PGF)"/>
            <person name="Walter F."/>
            <person name="Albersmeier A."/>
            <person name="Kalinowski J."/>
            <person name="Ruckert C."/>
        </authorList>
    </citation>
    <scope>NUCLEOTIDE SEQUENCE</scope>
    <source>
        <strain evidence="3">KCTC 32020</strain>
    </source>
</reference>
<gene>
    <name evidence="3" type="ORF">GCM10007167_03790</name>
</gene>
<keyword evidence="1" id="KW-0597">Phosphoprotein</keyword>
<organism evidence="3 4">
    <name type="scientific">Vulcaniibacterium thermophilum</name>
    <dbReference type="NCBI Taxonomy" id="1169913"/>
    <lineage>
        <taxon>Bacteria</taxon>
        <taxon>Pseudomonadati</taxon>
        <taxon>Pseudomonadota</taxon>
        <taxon>Gammaproteobacteria</taxon>
        <taxon>Lysobacterales</taxon>
        <taxon>Lysobacteraceae</taxon>
        <taxon>Vulcaniibacterium</taxon>
    </lineage>
</organism>
<dbReference type="Gene3D" id="3.40.50.2300">
    <property type="match status" value="1"/>
</dbReference>
<sequence>MSELIAGRTLLVVEDEPLLGMLLDDVLSDAGARVLGPAATVERALELLTAATGVDAAILDVNLGGVRSDAVASRLEEMGVPFVFATAYGDGAIDGGRSAPVLRKPYDIGEVLETLARLLAA</sequence>
<proteinExistence type="predicted"/>
<evidence type="ECO:0000256" key="1">
    <source>
        <dbReference type="PROSITE-ProRule" id="PRU00169"/>
    </source>
</evidence>
<dbReference type="EMBL" id="BNCF01000001">
    <property type="protein sequence ID" value="GHE25984.1"/>
    <property type="molecule type" value="Genomic_DNA"/>
</dbReference>
<keyword evidence="4" id="KW-1185">Reference proteome</keyword>
<dbReference type="Proteomes" id="UP000636453">
    <property type="component" value="Unassembled WGS sequence"/>
</dbReference>